<dbReference type="InterPro" id="IPR045175">
    <property type="entry name" value="M28_fam"/>
</dbReference>
<keyword evidence="5 9" id="KW-0378">Hydrolase</keyword>
<evidence type="ECO:0000313" key="9">
    <source>
        <dbReference type="EMBL" id="QLL59478.1"/>
    </source>
</evidence>
<evidence type="ECO:0000259" key="8">
    <source>
        <dbReference type="Pfam" id="PF18962"/>
    </source>
</evidence>
<keyword evidence="4" id="KW-0732">Signal</keyword>
<name>A0A7H9DW94_9FLAO</name>
<sequence>MKNKFLFLTPFLFHAIFSFGQSKENFIFATMETDNAILLQKNYADSIDIISSKDNLSAIYFHPAIAESLHGKFAHGHGYVFRNTKEDALESLESLQEKLSQKKAPFNYTITEQAFINKVLNDVDVKEIEKTILMLEGFKTRYHTRQEANDAVLKLKNVWEKMIVDAGRVDVAVKIVDHVNTPMKSLILTFSGSEKKDEFVIIGGHADSTVGWVADQTYAPGADDNASGIATITEVLRVLLKNNFKPQRTTEIMAYAAEEIGLVGSKEIAQKYASENKNVIGYVQFDMTNYKGSAKDVVLMTDYYCDANLNSFLMQLMDEYNKTGLHQFTYDTSKCGYGCSDHASWSENGYAATLPFESKMGEDNPNIHTTGDTYAFMGSTSMHAAKFTKLGIEYIVEAAKTSTLGTNDIDENWSKIYVSNKILNYQLNFKSPISIKIIDATGRMIKTINTENSNGSVNLSNLSTGFYVARFQDENGNSVSHKFVMK</sequence>
<keyword evidence="3" id="KW-0479">Metal-binding</keyword>
<feature type="domain" description="Peptidase M28" evidence="7">
    <location>
        <begin position="187"/>
        <end position="386"/>
    </location>
</feature>
<dbReference type="Gene3D" id="3.40.630.10">
    <property type="entry name" value="Zn peptidases"/>
    <property type="match status" value="1"/>
</dbReference>
<dbReference type="PANTHER" id="PTHR12147:SF56">
    <property type="entry name" value="AMINOPEPTIDASE YDR415C-RELATED"/>
    <property type="match status" value="1"/>
</dbReference>
<keyword evidence="10" id="KW-1185">Reference proteome</keyword>
<dbReference type="AlphaFoldDB" id="A0A7H9DW94"/>
<evidence type="ECO:0000256" key="4">
    <source>
        <dbReference type="ARBA" id="ARBA00022729"/>
    </source>
</evidence>
<dbReference type="Pfam" id="PF04389">
    <property type="entry name" value="Peptidase_M28"/>
    <property type="match status" value="1"/>
</dbReference>
<dbReference type="GO" id="GO:0006508">
    <property type="term" value="P:proteolysis"/>
    <property type="evidence" value="ECO:0007669"/>
    <property type="project" value="UniProtKB-KW"/>
</dbReference>
<accession>A0A7H9DW94</accession>
<dbReference type="EMBL" id="CP040908">
    <property type="protein sequence ID" value="QLL59478.1"/>
    <property type="molecule type" value="Genomic_DNA"/>
</dbReference>
<dbReference type="KEGG" id="efal:FH779_15905"/>
<feature type="domain" description="Secretion system C-terminal sorting" evidence="8">
    <location>
        <begin position="429"/>
        <end position="484"/>
    </location>
</feature>
<dbReference type="GO" id="GO:0004177">
    <property type="term" value="F:aminopeptidase activity"/>
    <property type="evidence" value="ECO:0007669"/>
    <property type="project" value="UniProtKB-KW"/>
</dbReference>
<keyword evidence="1" id="KW-0031">Aminopeptidase</keyword>
<dbReference type="InterPro" id="IPR026444">
    <property type="entry name" value="Secre_tail"/>
</dbReference>
<evidence type="ECO:0000256" key="1">
    <source>
        <dbReference type="ARBA" id="ARBA00022438"/>
    </source>
</evidence>
<dbReference type="SUPFAM" id="SSF53187">
    <property type="entry name" value="Zn-dependent exopeptidases"/>
    <property type="match status" value="1"/>
</dbReference>
<keyword evidence="6" id="KW-0862">Zinc</keyword>
<evidence type="ECO:0000256" key="6">
    <source>
        <dbReference type="ARBA" id="ARBA00022833"/>
    </source>
</evidence>
<dbReference type="PANTHER" id="PTHR12147">
    <property type="entry name" value="METALLOPEPTIDASE M28 FAMILY MEMBER"/>
    <property type="match status" value="1"/>
</dbReference>
<dbReference type="GO" id="GO:0008235">
    <property type="term" value="F:metalloexopeptidase activity"/>
    <property type="evidence" value="ECO:0007669"/>
    <property type="project" value="InterPro"/>
</dbReference>
<dbReference type="RefSeq" id="WP_180905403.1">
    <property type="nucleotide sequence ID" value="NZ_CP040908.1"/>
</dbReference>
<gene>
    <name evidence="9" type="ORF">FH779_15905</name>
</gene>
<organism evidence="9 10">
    <name type="scientific">Empedobacter falsenii</name>
    <dbReference type="NCBI Taxonomy" id="343874"/>
    <lineage>
        <taxon>Bacteria</taxon>
        <taxon>Pseudomonadati</taxon>
        <taxon>Bacteroidota</taxon>
        <taxon>Flavobacteriia</taxon>
        <taxon>Flavobacteriales</taxon>
        <taxon>Weeksellaceae</taxon>
        <taxon>Empedobacter</taxon>
    </lineage>
</organism>
<evidence type="ECO:0000256" key="3">
    <source>
        <dbReference type="ARBA" id="ARBA00022723"/>
    </source>
</evidence>
<dbReference type="NCBIfam" id="TIGR04183">
    <property type="entry name" value="Por_Secre_tail"/>
    <property type="match status" value="1"/>
</dbReference>
<protein>
    <submittedName>
        <fullName evidence="9">M20/M25/M40 family metallo-hydrolase</fullName>
    </submittedName>
</protein>
<dbReference type="Pfam" id="PF18962">
    <property type="entry name" value="Por_Secre_tail"/>
    <property type="match status" value="1"/>
</dbReference>
<dbReference type="InterPro" id="IPR007484">
    <property type="entry name" value="Peptidase_M28"/>
</dbReference>
<evidence type="ECO:0000256" key="5">
    <source>
        <dbReference type="ARBA" id="ARBA00022801"/>
    </source>
</evidence>
<evidence type="ECO:0000256" key="2">
    <source>
        <dbReference type="ARBA" id="ARBA00022670"/>
    </source>
</evidence>
<dbReference type="GeneID" id="78402971"/>
<proteinExistence type="predicted"/>
<reference evidence="9 10" key="1">
    <citation type="submission" date="2019-06" db="EMBL/GenBank/DDBJ databases">
        <title>Emergence of pandrug resistant Empedobacter falsenii in China.</title>
        <authorList>
            <person name="Dong N."/>
            <person name="Chen S."/>
            <person name="Zhang R."/>
        </authorList>
    </citation>
    <scope>NUCLEOTIDE SEQUENCE [LARGE SCALE GENOMIC DNA]</scope>
    <source>
        <strain evidence="9 10">1681-1</strain>
    </source>
</reference>
<evidence type="ECO:0000313" key="10">
    <source>
        <dbReference type="Proteomes" id="UP000510643"/>
    </source>
</evidence>
<dbReference type="GO" id="GO:0046872">
    <property type="term" value="F:metal ion binding"/>
    <property type="evidence" value="ECO:0007669"/>
    <property type="project" value="UniProtKB-KW"/>
</dbReference>
<dbReference type="Proteomes" id="UP000510643">
    <property type="component" value="Chromosome"/>
</dbReference>
<keyword evidence="2" id="KW-0645">Protease</keyword>
<evidence type="ECO:0000259" key="7">
    <source>
        <dbReference type="Pfam" id="PF04389"/>
    </source>
</evidence>